<dbReference type="eggNOG" id="COG2843">
    <property type="taxonomic scope" value="Bacteria"/>
</dbReference>
<dbReference type="KEGG" id="tbd:Tbd_1464"/>
<gene>
    <name evidence="3" type="ordered locus">Tbd_1464</name>
</gene>
<keyword evidence="4" id="KW-1185">Reference proteome</keyword>
<name>Q3SIV8_THIDA</name>
<dbReference type="HOGENOM" id="CLU_038823_3_0_4"/>
<dbReference type="InterPro" id="IPR019079">
    <property type="entry name" value="Capsule_synth_CapA"/>
</dbReference>
<comment type="similarity">
    <text evidence="1">Belongs to the CapA family.</text>
</comment>
<dbReference type="SUPFAM" id="SSF56300">
    <property type="entry name" value="Metallo-dependent phosphatases"/>
    <property type="match status" value="1"/>
</dbReference>
<evidence type="ECO:0000313" key="3">
    <source>
        <dbReference type="EMBL" id="AAZ97417.1"/>
    </source>
</evidence>
<dbReference type="CDD" id="cd07381">
    <property type="entry name" value="MPP_CapA"/>
    <property type="match status" value="1"/>
</dbReference>
<dbReference type="SMART" id="SM00854">
    <property type="entry name" value="PGA_cap"/>
    <property type="match status" value="1"/>
</dbReference>
<accession>Q3SIV8</accession>
<feature type="domain" description="Capsule synthesis protein CapA" evidence="2">
    <location>
        <begin position="27"/>
        <end position="309"/>
    </location>
</feature>
<dbReference type="Proteomes" id="UP000008291">
    <property type="component" value="Chromosome"/>
</dbReference>
<protein>
    <recommendedName>
        <fullName evidence="2">Capsule synthesis protein CapA domain-containing protein</fullName>
    </recommendedName>
</protein>
<sequence length="390" mass="41608">MSIGGQRGRLVGGRSPWRSIQGRRRMILFLCGDVMTARGIDQVLPHPGDPALHEGYATSAKDYVRLAERAHGPIPRPVGFDYVWGDALAEWARVAPDLRFVNLETAVTASDDWQHGKGIHYRMHPGNAGCLTAAGIDGCALANNHVLDWGVSGLVDTLDALHGAGLATCGAGHDLAEAAAPALLPCPGGGRLLVFSCGLSSSGVPAAWAAAADAPGVNLLPDLSAATLRGIAADVAAVKQPGDIVVASIHWGGNWGYGIPAAHRAFARGLIERCSVDVVHGHSSHHPIGIEVHRERPILYGCGDFLNDYEGITNHAAYRSDLCLMYFLEIDGASGRLRGLEMTPMQIRRFRLGFAAADDAAWLRGRLDREGRMLGTRVEPGPDGRLELRW</sequence>
<proteinExistence type="inferred from homology"/>
<dbReference type="Gene3D" id="3.60.21.10">
    <property type="match status" value="1"/>
</dbReference>
<dbReference type="EMBL" id="CP000116">
    <property type="protein sequence ID" value="AAZ97417.1"/>
    <property type="molecule type" value="Genomic_DNA"/>
</dbReference>
<dbReference type="Pfam" id="PF09587">
    <property type="entry name" value="PGA_cap"/>
    <property type="match status" value="1"/>
</dbReference>
<reference evidence="3 4" key="1">
    <citation type="journal article" date="2006" name="J. Bacteriol.">
        <title>The genome sequence of the obligately chemolithoautotrophic, facultatively anaerobic bacterium Thiobacillus denitrificans.</title>
        <authorList>
            <person name="Beller H.R."/>
            <person name="Chain P.S."/>
            <person name="Letain T.E."/>
            <person name="Chakicherla A."/>
            <person name="Larimer F.W."/>
            <person name="Richardson P.M."/>
            <person name="Coleman M.A."/>
            <person name="Wood A.P."/>
            <person name="Kelly D.P."/>
        </authorList>
    </citation>
    <scope>NUCLEOTIDE SEQUENCE [LARGE SCALE GENOMIC DNA]</scope>
    <source>
        <strain evidence="3 4">ATCC 25259</strain>
    </source>
</reference>
<dbReference type="InterPro" id="IPR029052">
    <property type="entry name" value="Metallo-depent_PP-like"/>
</dbReference>
<evidence type="ECO:0000256" key="1">
    <source>
        <dbReference type="ARBA" id="ARBA00005662"/>
    </source>
</evidence>
<dbReference type="STRING" id="292415.Tbd_1464"/>
<dbReference type="InterPro" id="IPR052169">
    <property type="entry name" value="CW_Biosynth-Accessory"/>
</dbReference>
<dbReference type="PANTHER" id="PTHR33393:SF11">
    <property type="entry name" value="POLYGLUTAMINE SYNTHESIS ACCESSORY PROTEIN RV0574C-RELATED"/>
    <property type="match status" value="1"/>
</dbReference>
<dbReference type="PANTHER" id="PTHR33393">
    <property type="entry name" value="POLYGLUTAMINE SYNTHESIS ACCESSORY PROTEIN RV0574C-RELATED"/>
    <property type="match status" value="1"/>
</dbReference>
<evidence type="ECO:0000313" key="4">
    <source>
        <dbReference type="Proteomes" id="UP000008291"/>
    </source>
</evidence>
<dbReference type="AlphaFoldDB" id="Q3SIV8"/>
<evidence type="ECO:0000259" key="2">
    <source>
        <dbReference type="SMART" id="SM00854"/>
    </source>
</evidence>
<organism evidence="3 4">
    <name type="scientific">Thiobacillus denitrificans (strain ATCC 25259 / T1)</name>
    <dbReference type="NCBI Taxonomy" id="292415"/>
    <lineage>
        <taxon>Bacteria</taxon>
        <taxon>Pseudomonadati</taxon>
        <taxon>Pseudomonadota</taxon>
        <taxon>Betaproteobacteria</taxon>
        <taxon>Nitrosomonadales</taxon>
        <taxon>Thiobacillaceae</taxon>
        <taxon>Thiobacillus</taxon>
    </lineage>
</organism>